<evidence type="ECO:0000313" key="3">
    <source>
        <dbReference type="Proteomes" id="UP001597116"/>
    </source>
</evidence>
<proteinExistence type="predicted"/>
<gene>
    <name evidence="2" type="ORF">ACFQ4C_10565</name>
</gene>
<evidence type="ECO:0000256" key="1">
    <source>
        <dbReference type="SAM" id="Phobius"/>
    </source>
</evidence>
<organism evidence="2 3">
    <name type="scientific">Larkinella insperata</name>
    <dbReference type="NCBI Taxonomy" id="332158"/>
    <lineage>
        <taxon>Bacteria</taxon>
        <taxon>Pseudomonadati</taxon>
        <taxon>Bacteroidota</taxon>
        <taxon>Cytophagia</taxon>
        <taxon>Cytophagales</taxon>
        <taxon>Spirosomataceae</taxon>
        <taxon>Larkinella</taxon>
    </lineage>
</organism>
<evidence type="ECO:0000313" key="2">
    <source>
        <dbReference type="EMBL" id="MFD1141554.1"/>
    </source>
</evidence>
<comment type="caution">
    <text evidence="2">The sequence shown here is derived from an EMBL/GenBank/DDBJ whole genome shotgun (WGS) entry which is preliminary data.</text>
</comment>
<dbReference type="Proteomes" id="UP001597116">
    <property type="component" value="Unassembled WGS sequence"/>
</dbReference>
<feature type="transmembrane region" description="Helical" evidence="1">
    <location>
        <begin position="51"/>
        <end position="75"/>
    </location>
</feature>
<accession>A0ABW3QID5</accession>
<keyword evidence="1" id="KW-0812">Transmembrane</keyword>
<name>A0ABW3QID5_9BACT</name>
<protein>
    <submittedName>
        <fullName evidence="2">Uncharacterized protein</fullName>
    </submittedName>
</protein>
<reference evidence="3" key="1">
    <citation type="journal article" date="2019" name="Int. J. Syst. Evol. Microbiol.">
        <title>The Global Catalogue of Microorganisms (GCM) 10K type strain sequencing project: providing services to taxonomists for standard genome sequencing and annotation.</title>
        <authorList>
            <consortium name="The Broad Institute Genomics Platform"/>
            <consortium name="The Broad Institute Genome Sequencing Center for Infectious Disease"/>
            <person name="Wu L."/>
            <person name="Ma J."/>
        </authorList>
    </citation>
    <scope>NUCLEOTIDE SEQUENCE [LARGE SCALE GENOMIC DNA]</scope>
    <source>
        <strain evidence="3">CCUG 55608</strain>
    </source>
</reference>
<keyword evidence="1" id="KW-0472">Membrane</keyword>
<dbReference type="RefSeq" id="WP_265991988.1">
    <property type="nucleotide sequence ID" value="NZ_CP110973.1"/>
</dbReference>
<feature type="transmembrane region" description="Helical" evidence="1">
    <location>
        <begin position="21"/>
        <end position="45"/>
    </location>
</feature>
<keyword evidence="1" id="KW-1133">Transmembrane helix</keyword>
<sequence>MTRITTLLFTLLRRPEANNQEAPLVLTGAVLLGLAAPFTTYWIWITGQPAAALWVGLTLWLTILVAGTAFWLLALGRQS</sequence>
<dbReference type="EMBL" id="JBHTLP010000008">
    <property type="protein sequence ID" value="MFD1141554.1"/>
    <property type="molecule type" value="Genomic_DNA"/>
</dbReference>
<keyword evidence="3" id="KW-1185">Reference proteome</keyword>